<keyword evidence="1 2" id="KW-0129">CBS domain</keyword>
<comment type="caution">
    <text evidence="4">The sequence shown here is derived from an EMBL/GenBank/DDBJ whole genome shotgun (WGS) entry which is preliminary data.</text>
</comment>
<dbReference type="Gene3D" id="3.10.580.10">
    <property type="entry name" value="CBS-domain"/>
    <property type="match status" value="1"/>
</dbReference>
<dbReference type="PROSITE" id="PS51371">
    <property type="entry name" value="CBS"/>
    <property type="match status" value="2"/>
</dbReference>
<reference evidence="5" key="1">
    <citation type="journal article" date="2024" name="Algal Res.">
        <title>Biochemical, toxicological and genomic investigation of a high-biomass producing Limnothrix strain isolated from Italian shallow drinking water reservoir.</title>
        <authorList>
            <person name="Simonazzi M."/>
            <person name="Shishido T.K."/>
            <person name="Delbaje E."/>
            <person name="Wahlsten M."/>
            <person name="Fewer D.P."/>
            <person name="Sivonen K."/>
            <person name="Pezzolesi L."/>
            <person name="Pistocchi R."/>
        </authorList>
    </citation>
    <scope>NUCLEOTIDE SEQUENCE [LARGE SCALE GENOMIC DNA]</scope>
    <source>
        <strain evidence="5">LRLZ20PSL1</strain>
    </source>
</reference>
<dbReference type="RefSeq" id="WP_190353382.1">
    <property type="nucleotide sequence ID" value="NZ_JAZAQF010000001.1"/>
</dbReference>
<name>A0ABW7C422_9CYAN</name>
<dbReference type="PANTHER" id="PTHR43080">
    <property type="entry name" value="CBS DOMAIN-CONTAINING PROTEIN CBSX3, MITOCHONDRIAL"/>
    <property type="match status" value="1"/>
</dbReference>
<evidence type="ECO:0000313" key="4">
    <source>
        <dbReference type="EMBL" id="MFG3816011.1"/>
    </source>
</evidence>
<evidence type="ECO:0000313" key="5">
    <source>
        <dbReference type="Proteomes" id="UP001604335"/>
    </source>
</evidence>
<evidence type="ECO:0000259" key="3">
    <source>
        <dbReference type="PROSITE" id="PS51371"/>
    </source>
</evidence>
<dbReference type="CDD" id="cd04586">
    <property type="entry name" value="CBS_pair_BON_assoc"/>
    <property type="match status" value="1"/>
</dbReference>
<dbReference type="EMBL" id="JAZAQF010000001">
    <property type="protein sequence ID" value="MFG3816011.1"/>
    <property type="molecule type" value="Genomic_DNA"/>
</dbReference>
<evidence type="ECO:0000256" key="2">
    <source>
        <dbReference type="PROSITE-ProRule" id="PRU00703"/>
    </source>
</evidence>
<accession>A0ABW7C422</accession>
<dbReference type="SUPFAM" id="SSF54631">
    <property type="entry name" value="CBS-domain pair"/>
    <property type="match status" value="1"/>
</dbReference>
<dbReference type="PANTHER" id="PTHR43080:SF2">
    <property type="entry name" value="CBS DOMAIN-CONTAINING PROTEIN"/>
    <property type="match status" value="1"/>
</dbReference>
<dbReference type="InterPro" id="IPR051257">
    <property type="entry name" value="Diverse_CBS-Domain"/>
</dbReference>
<feature type="domain" description="CBS" evidence="3">
    <location>
        <begin position="99"/>
        <end position="154"/>
    </location>
</feature>
<keyword evidence="5" id="KW-1185">Reference proteome</keyword>
<protein>
    <submittedName>
        <fullName evidence="4">CBS domain-containing protein</fullName>
    </submittedName>
</protein>
<sequence>MAATVADVMSRDPIVVRRDTSLVEVIKLLAEQRISGVPVVDEAGQLIGVVSESDLMWQETGVDVPPFITILDSVIYLKNPLQFEKELHKALGSTVADVMSDRVKTTKPDTLLRDATRHLLEGNIHRMPVVDDAGAIVGILTRGDIIRAMANGLQ</sequence>
<dbReference type="InterPro" id="IPR000644">
    <property type="entry name" value="CBS_dom"/>
</dbReference>
<evidence type="ECO:0000256" key="1">
    <source>
        <dbReference type="ARBA" id="ARBA00023122"/>
    </source>
</evidence>
<dbReference type="Pfam" id="PF00571">
    <property type="entry name" value="CBS"/>
    <property type="match status" value="2"/>
</dbReference>
<organism evidence="4 5">
    <name type="scientific">Limnothrix redekei LRLZ20PSL1</name>
    <dbReference type="NCBI Taxonomy" id="3112953"/>
    <lineage>
        <taxon>Bacteria</taxon>
        <taxon>Bacillati</taxon>
        <taxon>Cyanobacteriota</taxon>
        <taxon>Cyanophyceae</taxon>
        <taxon>Pseudanabaenales</taxon>
        <taxon>Pseudanabaenaceae</taxon>
        <taxon>Limnothrix</taxon>
    </lineage>
</organism>
<dbReference type="Proteomes" id="UP001604335">
    <property type="component" value="Unassembled WGS sequence"/>
</dbReference>
<dbReference type="SMART" id="SM00116">
    <property type="entry name" value="CBS"/>
    <property type="match status" value="2"/>
</dbReference>
<gene>
    <name evidence="4" type="ORF">VPK24_00050</name>
</gene>
<dbReference type="InterPro" id="IPR046342">
    <property type="entry name" value="CBS_dom_sf"/>
</dbReference>
<proteinExistence type="predicted"/>
<feature type="domain" description="CBS" evidence="3">
    <location>
        <begin position="9"/>
        <end position="66"/>
    </location>
</feature>